<sequence>MSFLVLLLALLVEKFSGWRARLQRDGAWLAWLGLVQGLPGVAARPWLALLVALLGPLLVLALVLTLLQPLAYGLLALPVHLLVLIWSLGRGDVHQAMGPFRDAWRREDLQGAYHVAERDLDVQADSDAELFAQVQGMLVWQAFQGFFAVIFWYALLGPAAALAYRLLSLTEVHLGRGSGLGERAALLRHAFDWLPARALALSFAFVGNFVAVARVLLHHLLAWDYPAARLLAQAACVGEDLCDATPGPAGVASLDALWQLLVRTAVLWYAAFALCAIFL</sequence>
<dbReference type="PANTHER" id="PTHR38684">
    <property type="entry name" value="PROTEIN AMPE"/>
    <property type="match status" value="1"/>
</dbReference>
<dbReference type="PANTHER" id="PTHR38684:SF1">
    <property type="entry name" value="PROTEIN AMPE"/>
    <property type="match status" value="1"/>
</dbReference>
<feature type="transmembrane region" description="Helical" evidence="1">
    <location>
        <begin position="256"/>
        <end position="278"/>
    </location>
</feature>
<accession>A0A1A9K7J0</accession>
<dbReference type="Pfam" id="PF17113">
    <property type="entry name" value="AmpE"/>
    <property type="match status" value="1"/>
</dbReference>
<protein>
    <recommendedName>
        <fullName evidence="4">AmpE protein</fullName>
    </recommendedName>
</protein>
<dbReference type="InterPro" id="IPR031347">
    <property type="entry name" value="AmpE"/>
</dbReference>
<keyword evidence="1" id="KW-0812">Transmembrane</keyword>
<dbReference type="GO" id="GO:0005886">
    <property type="term" value="C:plasma membrane"/>
    <property type="evidence" value="ECO:0007669"/>
    <property type="project" value="TreeGrafter"/>
</dbReference>
<dbReference type="GO" id="GO:0046677">
    <property type="term" value="P:response to antibiotic"/>
    <property type="evidence" value="ECO:0007669"/>
    <property type="project" value="TreeGrafter"/>
</dbReference>
<evidence type="ECO:0008006" key="4">
    <source>
        <dbReference type="Google" id="ProtNLM"/>
    </source>
</evidence>
<dbReference type="EMBL" id="CP015878">
    <property type="protein sequence ID" value="ANI13411.1"/>
    <property type="molecule type" value="Genomic_DNA"/>
</dbReference>
<name>A0A1A9K7J0_9PSED</name>
<dbReference type="Proteomes" id="UP000077748">
    <property type="component" value="Chromosome"/>
</dbReference>
<feature type="transmembrane region" description="Helical" evidence="1">
    <location>
        <begin position="198"/>
        <end position="217"/>
    </location>
</feature>
<keyword evidence="1" id="KW-0472">Membrane</keyword>
<feature type="transmembrane region" description="Helical" evidence="1">
    <location>
        <begin position="146"/>
        <end position="167"/>
    </location>
</feature>
<evidence type="ECO:0000256" key="1">
    <source>
        <dbReference type="SAM" id="Phobius"/>
    </source>
</evidence>
<organism evidence="2 3">
    <name type="scientific">Pseudomonas citronellolis</name>
    <dbReference type="NCBI Taxonomy" id="53408"/>
    <lineage>
        <taxon>Bacteria</taxon>
        <taxon>Pseudomonadati</taxon>
        <taxon>Pseudomonadota</taxon>
        <taxon>Gammaproteobacteria</taxon>
        <taxon>Pseudomonadales</taxon>
        <taxon>Pseudomonadaceae</taxon>
        <taxon>Pseudomonas</taxon>
    </lineage>
</organism>
<feature type="transmembrane region" description="Helical" evidence="1">
    <location>
        <begin position="70"/>
        <end position="89"/>
    </location>
</feature>
<gene>
    <name evidence="2" type="ORF">A9C11_05185</name>
</gene>
<evidence type="ECO:0000313" key="3">
    <source>
        <dbReference type="Proteomes" id="UP000077748"/>
    </source>
</evidence>
<reference evidence="2 3" key="1">
    <citation type="submission" date="2016-05" db="EMBL/GenBank/DDBJ databases">
        <title>Genome Sequence of Pseudomonas citronellolis Strain SJTE-3, an Estrogens and Persistent Organic Pollutants degradation strain.</title>
        <authorList>
            <person name="Liang R."/>
        </authorList>
    </citation>
    <scope>NUCLEOTIDE SEQUENCE [LARGE SCALE GENOMIC DNA]</scope>
    <source>
        <strain evidence="2 3">SJTE-3</strain>
    </source>
</reference>
<evidence type="ECO:0000313" key="2">
    <source>
        <dbReference type="EMBL" id="ANI13411.1"/>
    </source>
</evidence>
<keyword evidence="1" id="KW-1133">Transmembrane helix</keyword>
<dbReference type="RefSeq" id="WP_064582002.1">
    <property type="nucleotide sequence ID" value="NZ_CP015878.1"/>
</dbReference>
<dbReference type="InterPro" id="IPR052966">
    <property type="entry name" value="Beta-lactamase_Reg"/>
</dbReference>
<proteinExistence type="predicted"/>
<feature type="transmembrane region" description="Helical" evidence="1">
    <location>
        <begin position="43"/>
        <end position="63"/>
    </location>
</feature>
<dbReference type="AlphaFoldDB" id="A0A1A9K7J0"/>